<keyword evidence="2 4" id="KW-0808">Transferase</keyword>
<dbReference type="Pfam" id="PF01075">
    <property type="entry name" value="Glyco_transf_9"/>
    <property type="match status" value="1"/>
</dbReference>
<dbReference type="CDD" id="cd03789">
    <property type="entry name" value="GT9_LPS_heptosyltransferase"/>
    <property type="match status" value="1"/>
</dbReference>
<dbReference type="AlphaFoldDB" id="C6HWI3"/>
<keyword evidence="1" id="KW-0328">Glycosyltransferase</keyword>
<evidence type="ECO:0000313" key="5">
    <source>
        <dbReference type="Proteomes" id="UP000009374"/>
    </source>
</evidence>
<organism evidence="4 5">
    <name type="scientific">Leptospirillum ferrodiazotrophum</name>
    <dbReference type="NCBI Taxonomy" id="412449"/>
    <lineage>
        <taxon>Bacteria</taxon>
        <taxon>Pseudomonadati</taxon>
        <taxon>Nitrospirota</taxon>
        <taxon>Nitrospiria</taxon>
        <taxon>Nitrospirales</taxon>
        <taxon>Nitrospiraceae</taxon>
        <taxon>Leptospirillum</taxon>
    </lineage>
</organism>
<dbReference type="PANTHER" id="PTHR30160:SF7">
    <property type="entry name" value="ADP-HEPTOSE--LPS HEPTOSYLTRANSFERASE 2"/>
    <property type="match status" value="1"/>
</dbReference>
<protein>
    <submittedName>
        <fullName evidence="4">Probable heptosyltransferase family protein</fullName>
    </submittedName>
</protein>
<reference evidence="4 5" key="1">
    <citation type="journal article" date="2009" name="Appl. Environ. Microbiol.">
        <title>Community genomic and proteomic analyses of chemoautotrophic iron-oxidizing "Leptospirillum rubarum" (Group II) and "Leptospirillum ferrodiazotrophum" (Group III) bacteria in acid mine drainage biofilms.</title>
        <authorList>
            <person name="Goltsman D.S."/>
            <person name="Denef V.J."/>
            <person name="Singer S.W."/>
            <person name="VerBerkmoes N.C."/>
            <person name="Lefsrud M."/>
            <person name="Mueller R.S."/>
            <person name="Dick G.J."/>
            <person name="Sun C.L."/>
            <person name="Wheeler K.E."/>
            <person name="Zemla A."/>
            <person name="Baker B.J."/>
            <person name="Hauser L."/>
            <person name="Land M."/>
            <person name="Shah M.B."/>
            <person name="Thelen M.P."/>
            <person name="Hettich R.L."/>
            <person name="Banfield J.F."/>
        </authorList>
    </citation>
    <scope>NUCLEOTIDE SEQUENCE [LARGE SCALE GENOMIC DNA]</scope>
</reference>
<dbReference type="SUPFAM" id="SSF53756">
    <property type="entry name" value="UDP-Glycosyltransferase/glycogen phosphorylase"/>
    <property type="match status" value="1"/>
</dbReference>
<name>C6HWI3_9BACT</name>
<feature type="region of interest" description="Disordered" evidence="3">
    <location>
        <begin position="595"/>
        <end position="618"/>
    </location>
</feature>
<dbReference type="GO" id="GO:0009244">
    <property type="term" value="P:lipopolysaccharide core region biosynthetic process"/>
    <property type="evidence" value="ECO:0007669"/>
    <property type="project" value="TreeGrafter"/>
</dbReference>
<evidence type="ECO:0000256" key="1">
    <source>
        <dbReference type="ARBA" id="ARBA00022676"/>
    </source>
</evidence>
<accession>C6HWI3</accession>
<dbReference type="Gene3D" id="3.40.50.2000">
    <property type="entry name" value="Glycogen Phosphorylase B"/>
    <property type="match status" value="2"/>
</dbReference>
<evidence type="ECO:0000256" key="3">
    <source>
        <dbReference type="SAM" id="MobiDB-lite"/>
    </source>
</evidence>
<dbReference type="GO" id="GO:0005829">
    <property type="term" value="C:cytosol"/>
    <property type="evidence" value="ECO:0007669"/>
    <property type="project" value="TreeGrafter"/>
</dbReference>
<proteinExistence type="predicted"/>
<evidence type="ECO:0000313" key="4">
    <source>
        <dbReference type="EMBL" id="EES52959.1"/>
    </source>
</evidence>
<dbReference type="PANTHER" id="PTHR30160">
    <property type="entry name" value="TETRAACYLDISACCHARIDE 4'-KINASE-RELATED"/>
    <property type="match status" value="1"/>
</dbReference>
<dbReference type="EMBL" id="GG693870">
    <property type="protein sequence ID" value="EES52959.1"/>
    <property type="molecule type" value="Genomic_DNA"/>
</dbReference>
<sequence length="618" mass="68673">MSAKKEDHSPFQHKTREGMRILIIAMTRMGDLFQMAPMVASLRERHKGCRIALVAYREFGEAAAGLALFDELYLVDALALRKMIFDDTVSFRDKIRKVKEMSAKWSGAAVDLLINLTPNRIGAVLGYLVGAREVRGVTLTRDGFRAFLDPAIAYFGQMVQNRLYNDTNLVDLFLRVGQVPPPQRLVLEEKMGAQDSGLLPEGRTWVAVQTGASVEIKRWPEHAFVRMIAHLLSREPDWGVVLIGAGAEEVSRNRRIVAALEDRWSAGRILNLTGQTSVSDLAGVLRRVARLVSNDTGVMHVAAAMGTPVVALSFANLYYHETAPYGEGHVAIQSRRPCAPCGLDAVCLNPLCRQEIDPEWVARLVAALGVGERSGLGGEGSEERLKAQRESLLSFLSESPPGPQILVARSEFDGRHRLLYRPLTRYPMGVEDLFRALYRQIWSMETGALVDWEGQRRILLEDFDPSGLPRSAWEAVRLQALELGGMFREGESLCFSISQALSEGEIGEAGKEALSRTASSLEELDQKIREKGWVAPPLGPVTTLFGIEKEAVAIDDPLRLLEMVESIGKVYRQGVLRVDRLIRLADRWFSENASPVEKREQDVKSKGLRPMAERALHG</sequence>
<dbReference type="InterPro" id="IPR002201">
    <property type="entry name" value="Glyco_trans_9"/>
</dbReference>
<gene>
    <name evidence="4" type="ORF">UBAL3_80630017</name>
</gene>
<dbReference type="InterPro" id="IPR051199">
    <property type="entry name" value="LPS_LOS_Heptosyltrfase"/>
</dbReference>
<evidence type="ECO:0000256" key="2">
    <source>
        <dbReference type="ARBA" id="ARBA00022679"/>
    </source>
</evidence>
<keyword evidence="5" id="KW-1185">Reference proteome</keyword>
<dbReference type="GO" id="GO:0008713">
    <property type="term" value="F:ADP-heptose-lipopolysaccharide heptosyltransferase activity"/>
    <property type="evidence" value="ECO:0007669"/>
    <property type="project" value="TreeGrafter"/>
</dbReference>
<dbReference type="Proteomes" id="UP000009374">
    <property type="component" value="Unassembled WGS sequence"/>
</dbReference>
<feature type="compositionally biased region" description="Basic and acidic residues" evidence="3">
    <location>
        <begin position="596"/>
        <end position="618"/>
    </location>
</feature>